<keyword evidence="2" id="KW-1185">Reference proteome</keyword>
<protein>
    <submittedName>
        <fullName evidence="1">Uncharacterized protein</fullName>
    </submittedName>
</protein>
<evidence type="ECO:0000313" key="2">
    <source>
        <dbReference type="Proteomes" id="UP000243217"/>
    </source>
</evidence>
<sequence length="195" mass="22341">MSVASAYPPNNNVFSNNFLTPTQSTISPKNSNLMMRPSNTTAVRPGFRGKCRYKSGRCPNERTLKFNGEVHTMCEEHRIRHNNNQRKSDMKRRVKKHPEPTKDYVFPKREVQKALPGLYSPTRNMLKYTSPITVKNEVRSATCPTMEPHNMIVKVDCTDAELEASRTKITEIVLSQEEVEILQAIFGIHDKSMML</sequence>
<dbReference type="OrthoDB" id="72490at2759"/>
<reference evidence="1 2" key="1">
    <citation type="journal article" date="2014" name="Genome Biol. Evol.">
        <title>The secreted proteins of Achlya hypogyna and Thraustotheca clavata identify the ancestral oomycete secretome and reveal gene acquisitions by horizontal gene transfer.</title>
        <authorList>
            <person name="Misner I."/>
            <person name="Blouin N."/>
            <person name="Leonard G."/>
            <person name="Richards T.A."/>
            <person name="Lane C.E."/>
        </authorList>
    </citation>
    <scope>NUCLEOTIDE SEQUENCE [LARGE SCALE GENOMIC DNA]</scope>
    <source>
        <strain evidence="1 2">ATCC 34112</strain>
    </source>
</reference>
<organism evidence="1 2">
    <name type="scientific">Thraustotheca clavata</name>
    <dbReference type="NCBI Taxonomy" id="74557"/>
    <lineage>
        <taxon>Eukaryota</taxon>
        <taxon>Sar</taxon>
        <taxon>Stramenopiles</taxon>
        <taxon>Oomycota</taxon>
        <taxon>Saprolegniomycetes</taxon>
        <taxon>Saprolegniales</taxon>
        <taxon>Achlyaceae</taxon>
        <taxon>Thraustotheca</taxon>
    </lineage>
</organism>
<dbReference type="AlphaFoldDB" id="A0A1V9ZQN1"/>
<dbReference type="Proteomes" id="UP000243217">
    <property type="component" value="Unassembled WGS sequence"/>
</dbReference>
<dbReference type="EMBL" id="JNBS01001710">
    <property type="protein sequence ID" value="OQS00342.1"/>
    <property type="molecule type" value="Genomic_DNA"/>
</dbReference>
<gene>
    <name evidence="1" type="ORF">THRCLA_06002</name>
</gene>
<evidence type="ECO:0000313" key="1">
    <source>
        <dbReference type="EMBL" id="OQS00342.1"/>
    </source>
</evidence>
<comment type="caution">
    <text evidence="1">The sequence shown here is derived from an EMBL/GenBank/DDBJ whole genome shotgun (WGS) entry which is preliminary data.</text>
</comment>
<proteinExistence type="predicted"/>
<accession>A0A1V9ZQN1</accession>
<name>A0A1V9ZQN1_9STRA</name>